<keyword evidence="1" id="KW-0808">Transferase</keyword>
<organism evidence="5 6">
    <name type="scientific">Amycolatopsis acidicola</name>
    <dbReference type="NCBI Taxonomy" id="2596893"/>
    <lineage>
        <taxon>Bacteria</taxon>
        <taxon>Bacillati</taxon>
        <taxon>Actinomycetota</taxon>
        <taxon>Actinomycetes</taxon>
        <taxon>Pseudonocardiales</taxon>
        <taxon>Pseudonocardiaceae</taxon>
        <taxon>Amycolatopsis</taxon>
    </lineage>
</organism>
<keyword evidence="3" id="KW-0902">Two-component regulatory system</keyword>
<proteinExistence type="predicted"/>
<dbReference type="OrthoDB" id="5241249at2"/>
<dbReference type="InterPro" id="IPR050482">
    <property type="entry name" value="Sensor_HK_TwoCompSys"/>
</dbReference>
<dbReference type="Pfam" id="PF01590">
    <property type="entry name" value="GAF"/>
    <property type="match status" value="1"/>
</dbReference>
<dbReference type="Gene3D" id="3.30.565.10">
    <property type="entry name" value="Histidine kinase-like ATPase, C-terminal domain"/>
    <property type="match status" value="1"/>
</dbReference>
<sequence>MAGIAADLDLPAVLRRVVESARALTGAGHGVLAVLGEQERFAEVVQSGGHAEYATAADLPDGPEALAVAVQVRDKVYGRLCLTGKDDGFTAQDHDQVAALAAAAGVAIDNATLYEEALRRERWRAASQQLTAALLTGEDSGKTLHTIAERARQVANASGAAIAMPNAQDPSTLVFEVVASPEPGHQKLVGATVPLEGTASGVAFSSGQPVVVREYGGYVVRQQAEAIPAMPVNVSSLDSAVVVPMIVGADTLGVLLVTKFRDTAPFTDAEVDLIQDFAGHAALAVEFARAEGDRRRLAVFEDRDRIARDLHDLVIQRLFAVGLGLESLRKVTPDEQIAERVAGFVRELDRTIRDVRNSIFSLQEPAEAHAGVRSDLLRMAQDSSGMLGFEPRISFDGPLDAAVTGPVRTDLLATVREALSNVARHAEAKAVSVDVAVDSAGRRLTVRVTDDGSGPGAGPDGGLTSLRRRADRWNGTLTVNAGEHGGTVLAWTAELPRAEGAR</sequence>
<dbReference type="SMART" id="SM00065">
    <property type="entry name" value="GAF"/>
    <property type="match status" value="1"/>
</dbReference>
<reference evidence="5" key="1">
    <citation type="submission" date="2019-09" db="EMBL/GenBank/DDBJ databases">
        <authorList>
            <person name="Teo W.F.A."/>
            <person name="Duangmal K."/>
        </authorList>
    </citation>
    <scope>NUCLEOTIDE SEQUENCE [LARGE SCALE GENOMIC DNA]</scope>
    <source>
        <strain evidence="5">K81G1</strain>
    </source>
</reference>
<dbReference type="InterPro" id="IPR011712">
    <property type="entry name" value="Sig_transdc_His_kin_sub3_dim/P"/>
</dbReference>
<protein>
    <submittedName>
        <fullName evidence="5">GAF domain-containing protein</fullName>
    </submittedName>
</protein>
<evidence type="ECO:0000256" key="1">
    <source>
        <dbReference type="ARBA" id="ARBA00022679"/>
    </source>
</evidence>
<dbReference type="Proteomes" id="UP000319769">
    <property type="component" value="Unassembled WGS sequence"/>
</dbReference>
<dbReference type="Gene3D" id="1.20.5.1930">
    <property type="match status" value="1"/>
</dbReference>
<dbReference type="PANTHER" id="PTHR24421:SF56">
    <property type="entry name" value="OXYGEN SENSOR HISTIDINE KINASE RESPONSE REGULATOR DOST"/>
    <property type="match status" value="1"/>
</dbReference>
<dbReference type="SUPFAM" id="SSF55874">
    <property type="entry name" value="ATPase domain of HSP90 chaperone/DNA topoisomerase II/histidine kinase"/>
    <property type="match status" value="1"/>
</dbReference>
<dbReference type="SUPFAM" id="SSF55781">
    <property type="entry name" value="GAF domain-like"/>
    <property type="match status" value="2"/>
</dbReference>
<accession>A0A5N0ULP7</accession>
<name>A0A5N0ULP7_9PSEU</name>
<dbReference type="Pfam" id="PF07730">
    <property type="entry name" value="HisKA_3"/>
    <property type="match status" value="1"/>
</dbReference>
<dbReference type="InterPro" id="IPR003018">
    <property type="entry name" value="GAF"/>
</dbReference>
<dbReference type="GO" id="GO:0016020">
    <property type="term" value="C:membrane"/>
    <property type="evidence" value="ECO:0007669"/>
    <property type="project" value="InterPro"/>
</dbReference>
<gene>
    <name evidence="5" type="ORF">FPZ12_041810</name>
</gene>
<keyword evidence="6" id="KW-1185">Reference proteome</keyword>
<dbReference type="GO" id="GO:0046983">
    <property type="term" value="F:protein dimerization activity"/>
    <property type="evidence" value="ECO:0007669"/>
    <property type="project" value="InterPro"/>
</dbReference>
<dbReference type="GO" id="GO:0000155">
    <property type="term" value="F:phosphorelay sensor kinase activity"/>
    <property type="evidence" value="ECO:0007669"/>
    <property type="project" value="InterPro"/>
</dbReference>
<comment type="caution">
    <text evidence="5">The sequence shown here is derived from an EMBL/GenBank/DDBJ whole genome shotgun (WGS) entry which is preliminary data.</text>
</comment>
<dbReference type="InterPro" id="IPR029016">
    <property type="entry name" value="GAF-like_dom_sf"/>
</dbReference>
<dbReference type="EMBL" id="VMNW02000124">
    <property type="protein sequence ID" value="KAA9150121.1"/>
    <property type="molecule type" value="Genomic_DNA"/>
</dbReference>
<evidence type="ECO:0000256" key="2">
    <source>
        <dbReference type="ARBA" id="ARBA00022777"/>
    </source>
</evidence>
<dbReference type="Gene3D" id="3.30.450.40">
    <property type="match status" value="3"/>
</dbReference>
<dbReference type="CDD" id="cd16917">
    <property type="entry name" value="HATPase_UhpB-NarQ-NarX-like"/>
    <property type="match status" value="1"/>
</dbReference>
<dbReference type="AlphaFoldDB" id="A0A5N0ULP7"/>
<evidence type="ECO:0000313" key="5">
    <source>
        <dbReference type="EMBL" id="KAA9150121.1"/>
    </source>
</evidence>
<feature type="domain" description="GAF" evidence="4">
    <location>
        <begin position="139"/>
        <end position="295"/>
    </location>
</feature>
<keyword evidence="2" id="KW-0418">Kinase</keyword>
<evidence type="ECO:0000256" key="3">
    <source>
        <dbReference type="ARBA" id="ARBA00023012"/>
    </source>
</evidence>
<evidence type="ECO:0000259" key="4">
    <source>
        <dbReference type="SMART" id="SM00065"/>
    </source>
</evidence>
<evidence type="ECO:0000313" key="6">
    <source>
        <dbReference type="Proteomes" id="UP000319769"/>
    </source>
</evidence>
<dbReference type="InterPro" id="IPR036890">
    <property type="entry name" value="HATPase_C_sf"/>
</dbReference>
<dbReference type="PANTHER" id="PTHR24421">
    <property type="entry name" value="NITRATE/NITRITE SENSOR PROTEIN NARX-RELATED"/>
    <property type="match status" value="1"/>
</dbReference>